<keyword evidence="7" id="KW-0904">Protein phosphatase</keyword>
<dbReference type="InterPro" id="IPR001932">
    <property type="entry name" value="PPM-type_phosphatase-like_dom"/>
</dbReference>
<keyword evidence="11" id="KW-1185">Reference proteome</keyword>
<evidence type="ECO:0000256" key="7">
    <source>
        <dbReference type="ARBA" id="ARBA00022912"/>
    </source>
</evidence>
<gene>
    <name evidence="10" type="ORF">A3Q56_07134</name>
</gene>
<name>A0A177AUT0_9BILA</name>
<reference evidence="10 11" key="1">
    <citation type="submission" date="2016-04" db="EMBL/GenBank/DDBJ databases">
        <title>The genome of Intoshia linei affirms orthonectids as highly simplified spiralians.</title>
        <authorList>
            <person name="Mikhailov K.V."/>
            <person name="Slusarev G.S."/>
            <person name="Nikitin M.A."/>
            <person name="Logacheva M.D."/>
            <person name="Penin A."/>
            <person name="Aleoshin V."/>
            <person name="Panchin Y.V."/>
        </authorList>
    </citation>
    <scope>NUCLEOTIDE SEQUENCE [LARGE SCALE GENOMIC DNA]</scope>
    <source>
        <strain evidence="10">Intl2013</strain>
        <tissue evidence="10">Whole animal</tissue>
    </source>
</reference>
<dbReference type="PANTHER" id="PTHR13832:SF803">
    <property type="entry name" value="PROTEIN PHOSPHATASE 1G"/>
    <property type="match status" value="1"/>
</dbReference>
<dbReference type="OrthoDB" id="416093at2759"/>
<evidence type="ECO:0000256" key="8">
    <source>
        <dbReference type="ARBA" id="ARBA00023211"/>
    </source>
</evidence>
<keyword evidence="4" id="KW-0479">Metal-binding</keyword>
<evidence type="ECO:0000256" key="6">
    <source>
        <dbReference type="ARBA" id="ARBA00022842"/>
    </source>
</evidence>
<dbReference type="Pfam" id="PF00481">
    <property type="entry name" value="PP2C"/>
    <property type="match status" value="1"/>
</dbReference>
<dbReference type="PANTHER" id="PTHR13832">
    <property type="entry name" value="PROTEIN PHOSPHATASE 2C"/>
    <property type="match status" value="1"/>
</dbReference>
<dbReference type="GO" id="GO:0004722">
    <property type="term" value="F:protein serine/threonine phosphatase activity"/>
    <property type="evidence" value="ECO:0007669"/>
    <property type="project" value="UniProtKB-EC"/>
</dbReference>
<protein>
    <recommendedName>
        <fullName evidence="3">protein-serine/threonine phosphatase</fullName>
        <ecNumber evidence="3">3.1.3.16</ecNumber>
    </recommendedName>
</protein>
<dbReference type="PROSITE" id="PS51746">
    <property type="entry name" value="PPM_2"/>
    <property type="match status" value="1"/>
</dbReference>
<dbReference type="InterPro" id="IPR015655">
    <property type="entry name" value="PP2C"/>
</dbReference>
<dbReference type="Gene3D" id="3.60.40.10">
    <property type="entry name" value="PPM-type phosphatase domain"/>
    <property type="match status" value="1"/>
</dbReference>
<sequence>MDEHQLLKPNKYNIENIRIKYETIINDYSIDVSKFIAKLFSSKVKDPNWLTIESRIVDAFIIIANECEIKKKYSTLAVYHVISMLFKSFSKESNDNIGNIPDNTMKLFLNAIFFKFLNSRQYINSFIDKFFSNINEPDYQVYENSFKPKFNVFSCSYKNRCRSMEDYLIVLDLLDAIYNNNKYKDIVYMAIFDGHGSAEVSNMLYKNLHNFIFRNEELLMNKQEQIQIDQSVINDCLINFDRQIFNLLKNPVKLIGSTCTVCIKHKDVLYTSWLGDSECCIFQLNGLFFDIVDIVHNAKNE</sequence>
<dbReference type="InterPro" id="IPR000222">
    <property type="entry name" value="PP2C_BS"/>
</dbReference>
<dbReference type="GO" id="GO:0046872">
    <property type="term" value="F:metal ion binding"/>
    <property type="evidence" value="ECO:0007669"/>
    <property type="project" value="UniProtKB-KW"/>
</dbReference>
<feature type="non-terminal residue" evidence="10">
    <location>
        <position position="301"/>
    </location>
</feature>
<comment type="cofactor">
    <cofactor evidence="1">
        <name>Mn(2+)</name>
        <dbReference type="ChEBI" id="CHEBI:29035"/>
    </cofactor>
</comment>
<keyword evidence="8" id="KW-0464">Manganese</keyword>
<feature type="domain" description="PPM-type phosphatase" evidence="9">
    <location>
        <begin position="151"/>
        <end position="301"/>
    </location>
</feature>
<comment type="caution">
    <text evidence="10">The sequence shown here is derived from an EMBL/GenBank/DDBJ whole genome shotgun (WGS) entry which is preliminary data.</text>
</comment>
<evidence type="ECO:0000313" key="11">
    <source>
        <dbReference type="Proteomes" id="UP000078046"/>
    </source>
</evidence>
<keyword evidence="6" id="KW-0460">Magnesium</keyword>
<dbReference type="Proteomes" id="UP000078046">
    <property type="component" value="Unassembled WGS sequence"/>
</dbReference>
<evidence type="ECO:0000256" key="1">
    <source>
        <dbReference type="ARBA" id="ARBA00001936"/>
    </source>
</evidence>
<dbReference type="EMBL" id="LWCA01001417">
    <property type="protein sequence ID" value="OAF65161.1"/>
    <property type="molecule type" value="Genomic_DNA"/>
</dbReference>
<dbReference type="InterPro" id="IPR036457">
    <property type="entry name" value="PPM-type-like_dom_sf"/>
</dbReference>
<accession>A0A177AUT0</accession>
<keyword evidence="5" id="KW-0378">Hydrolase</keyword>
<evidence type="ECO:0000313" key="10">
    <source>
        <dbReference type="EMBL" id="OAF65161.1"/>
    </source>
</evidence>
<evidence type="ECO:0000256" key="2">
    <source>
        <dbReference type="ARBA" id="ARBA00006702"/>
    </source>
</evidence>
<comment type="similarity">
    <text evidence="2">Belongs to the PP2C family.</text>
</comment>
<dbReference type="SUPFAM" id="SSF81606">
    <property type="entry name" value="PP2C-like"/>
    <property type="match status" value="1"/>
</dbReference>
<dbReference type="PROSITE" id="PS01032">
    <property type="entry name" value="PPM_1"/>
    <property type="match status" value="1"/>
</dbReference>
<evidence type="ECO:0000256" key="5">
    <source>
        <dbReference type="ARBA" id="ARBA00022801"/>
    </source>
</evidence>
<evidence type="ECO:0000256" key="3">
    <source>
        <dbReference type="ARBA" id="ARBA00013081"/>
    </source>
</evidence>
<proteinExistence type="inferred from homology"/>
<dbReference type="AlphaFoldDB" id="A0A177AUT0"/>
<dbReference type="EC" id="3.1.3.16" evidence="3"/>
<organism evidence="10 11">
    <name type="scientific">Intoshia linei</name>
    <dbReference type="NCBI Taxonomy" id="1819745"/>
    <lineage>
        <taxon>Eukaryota</taxon>
        <taxon>Metazoa</taxon>
        <taxon>Spiralia</taxon>
        <taxon>Lophotrochozoa</taxon>
        <taxon>Mesozoa</taxon>
        <taxon>Orthonectida</taxon>
        <taxon>Rhopaluridae</taxon>
        <taxon>Intoshia</taxon>
    </lineage>
</organism>
<evidence type="ECO:0000259" key="9">
    <source>
        <dbReference type="PROSITE" id="PS51746"/>
    </source>
</evidence>
<evidence type="ECO:0000256" key="4">
    <source>
        <dbReference type="ARBA" id="ARBA00022723"/>
    </source>
</evidence>